<dbReference type="Proteomes" id="UP000053097">
    <property type="component" value="Unassembled WGS sequence"/>
</dbReference>
<dbReference type="AlphaFoldDB" id="A0A026WIU3"/>
<evidence type="ECO:0000313" key="2">
    <source>
        <dbReference type="Proteomes" id="UP000053097"/>
    </source>
</evidence>
<proteinExistence type="predicted"/>
<keyword evidence="2" id="KW-1185">Reference proteome</keyword>
<dbReference type="EMBL" id="KK107183">
    <property type="protein sequence ID" value="EZA55903.1"/>
    <property type="molecule type" value="Genomic_DNA"/>
</dbReference>
<name>A0A026WIU3_OOCBI</name>
<accession>A0A026WIU3</accession>
<sequence>MRISCEDCKFTAPKNPVQAKQDRLEAAQSSHRHCEVVFANIVRSNVRNILFGNELRHHNMEQFVVGSSHSASISASKVK</sequence>
<protein>
    <submittedName>
        <fullName evidence="1">Uncharacterized protein</fullName>
    </submittedName>
</protein>
<evidence type="ECO:0000313" key="1">
    <source>
        <dbReference type="EMBL" id="EZA55903.1"/>
    </source>
</evidence>
<reference evidence="1 2" key="1">
    <citation type="journal article" date="2014" name="Curr. Biol.">
        <title>The genome of the clonal raider ant Cerapachys biroi.</title>
        <authorList>
            <person name="Oxley P.R."/>
            <person name="Ji L."/>
            <person name="Fetter-Pruneda I."/>
            <person name="McKenzie S.K."/>
            <person name="Li C."/>
            <person name="Hu H."/>
            <person name="Zhang G."/>
            <person name="Kronauer D.J."/>
        </authorList>
    </citation>
    <scope>NUCLEOTIDE SEQUENCE [LARGE SCALE GENOMIC DNA]</scope>
</reference>
<organism evidence="1 2">
    <name type="scientific">Ooceraea biroi</name>
    <name type="common">Clonal raider ant</name>
    <name type="synonym">Cerapachys biroi</name>
    <dbReference type="NCBI Taxonomy" id="2015173"/>
    <lineage>
        <taxon>Eukaryota</taxon>
        <taxon>Metazoa</taxon>
        <taxon>Ecdysozoa</taxon>
        <taxon>Arthropoda</taxon>
        <taxon>Hexapoda</taxon>
        <taxon>Insecta</taxon>
        <taxon>Pterygota</taxon>
        <taxon>Neoptera</taxon>
        <taxon>Endopterygota</taxon>
        <taxon>Hymenoptera</taxon>
        <taxon>Apocrita</taxon>
        <taxon>Aculeata</taxon>
        <taxon>Formicoidea</taxon>
        <taxon>Formicidae</taxon>
        <taxon>Dorylinae</taxon>
        <taxon>Ooceraea</taxon>
    </lineage>
</organism>
<gene>
    <name evidence="1" type="ORF">X777_04122</name>
</gene>